<dbReference type="InterPro" id="IPR036388">
    <property type="entry name" value="WH-like_DNA-bd_sf"/>
</dbReference>
<accession>A0A1K1LBD2</accession>
<dbReference type="PRINTS" id="PR00039">
    <property type="entry name" value="HTHLYSR"/>
</dbReference>
<dbReference type="GO" id="GO:0003700">
    <property type="term" value="F:DNA-binding transcription factor activity"/>
    <property type="evidence" value="ECO:0007669"/>
    <property type="project" value="InterPro"/>
</dbReference>
<organism evidence="6 7">
    <name type="scientific">Desulfovibrio piger</name>
    <dbReference type="NCBI Taxonomy" id="901"/>
    <lineage>
        <taxon>Bacteria</taxon>
        <taxon>Pseudomonadati</taxon>
        <taxon>Thermodesulfobacteriota</taxon>
        <taxon>Desulfovibrionia</taxon>
        <taxon>Desulfovibrionales</taxon>
        <taxon>Desulfovibrionaceae</taxon>
        <taxon>Desulfovibrio</taxon>
    </lineage>
</organism>
<dbReference type="EMBL" id="LT630450">
    <property type="protein sequence ID" value="SFV72017.1"/>
    <property type="molecule type" value="Genomic_DNA"/>
</dbReference>
<sequence>MTLSDSKNRQRSRSIARVLNDDASLINIKTFAIAARYMSFKAAARHLGLTSGAVSHRIARLEKELGFPLFNRLTRAVSLTPEGERLRDVYLNAFQKIYEEITQLLQDDFSSLTIYAAPSLALAWLIPQLNDFQQRYPSMQLHVRTGNAPIDFHGDSTVDVALYYAESHVSGLTSRKFMDEATLPVCSPRYARQHDLTGHPENLPACTLLHDSAAWHYAATTAEWQEWADRNHVDISNCLNFITFDHTYGASVAASHGLGVALGRCTLIAPLLEEQKLVTPFPDLPPTTAYRSYYAAWPRHTSPSPKLQGFLDWLEEKGQQSNAALERLMRV</sequence>
<reference evidence="7" key="1">
    <citation type="submission" date="2016-10" db="EMBL/GenBank/DDBJ databases">
        <authorList>
            <person name="Wegmann U."/>
        </authorList>
    </citation>
    <scope>NUCLEOTIDE SEQUENCE [LARGE SCALE GENOMIC DNA]</scope>
</reference>
<evidence type="ECO:0000256" key="2">
    <source>
        <dbReference type="ARBA" id="ARBA00023015"/>
    </source>
</evidence>
<evidence type="ECO:0000256" key="1">
    <source>
        <dbReference type="ARBA" id="ARBA00009437"/>
    </source>
</evidence>
<dbReference type="InterPro" id="IPR036390">
    <property type="entry name" value="WH_DNA-bd_sf"/>
</dbReference>
<dbReference type="PANTHER" id="PTHR30537:SF32">
    <property type="entry name" value="HTH-TYPE TRANSCRIPTIONAL REGULATOR DSDC"/>
    <property type="match status" value="1"/>
</dbReference>
<dbReference type="SUPFAM" id="SSF53850">
    <property type="entry name" value="Periplasmic binding protein-like II"/>
    <property type="match status" value="1"/>
</dbReference>
<dbReference type="InterPro" id="IPR058163">
    <property type="entry name" value="LysR-type_TF_proteobact-type"/>
</dbReference>
<keyword evidence="7" id="KW-1185">Reference proteome</keyword>
<gene>
    <name evidence="6" type="ORF">DESPIGER_0115</name>
</gene>
<dbReference type="NCBIfam" id="NF007491">
    <property type="entry name" value="PRK10086.1"/>
    <property type="match status" value="1"/>
</dbReference>
<comment type="similarity">
    <text evidence="1">Belongs to the LysR transcriptional regulatory family.</text>
</comment>
<evidence type="ECO:0000313" key="6">
    <source>
        <dbReference type="EMBL" id="SFV72017.1"/>
    </source>
</evidence>
<feature type="domain" description="HTH lysR-type" evidence="5">
    <location>
        <begin position="28"/>
        <end position="80"/>
    </location>
</feature>
<dbReference type="Pfam" id="PF03466">
    <property type="entry name" value="LysR_substrate"/>
    <property type="match status" value="1"/>
</dbReference>
<keyword evidence="3" id="KW-0238">DNA-binding</keyword>
<name>A0A1K1LBD2_9BACT</name>
<dbReference type="PROSITE" id="PS50931">
    <property type="entry name" value="HTH_LYSR"/>
    <property type="match status" value="1"/>
</dbReference>
<keyword evidence="4" id="KW-0804">Transcription</keyword>
<dbReference type="AlphaFoldDB" id="A0A1K1LBD2"/>
<evidence type="ECO:0000259" key="5">
    <source>
        <dbReference type="PROSITE" id="PS50931"/>
    </source>
</evidence>
<protein>
    <submittedName>
        <fullName evidence="6">D-serine dehydratase transcriptional activator</fullName>
    </submittedName>
</protein>
<dbReference type="CDD" id="cd08432">
    <property type="entry name" value="PBP2_GcdR_TrpI_HvrB_AmpR_like"/>
    <property type="match status" value="1"/>
</dbReference>
<dbReference type="InterPro" id="IPR000847">
    <property type="entry name" value="LysR_HTH_N"/>
</dbReference>
<keyword evidence="2" id="KW-0805">Transcription regulation</keyword>
<evidence type="ECO:0000313" key="7">
    <source>
        <dbReference type="Proteomes" id="UP000186323"/>
    </source>
</evidence>
<dbReference type="SUPFAM" id="SSF46785">
    <property type="entry name" value="Winged helix' DNA-binding domain"/>
    <property type="match status" value="1"/>
</dbReference>
<dbReference type="KEGG" id="dpg:DESPIGER_0115"/>
<dbReference type="Gene3D" id="3.40.190.10">
    <property type="entry name" value="Periplasmic binding protein-like II"/>
    <property type="match status" value="2"/>
</dbReference>
<dbReference type="RefSeq" id="WP_083575226.1">
    <property type="nucleotide sequence ID" value="NZ_CALJDE010000052.1"/>
</dbReference>
<evidence type="ECO:0000256" key="3">
    <source>
        <dbReference type="ARBA" id="ARBA00023125"/>
    </source>
</evidence>
<proteinExistence type="inferred from homology"/>
<evidence type="ECO:0000256" key="4">
    <source>
        <dbReference type="ARBA" id="ARBA00023163"/>
    </source>
</evidence>
<dbReference type="GO" id="GO:0006351">
    <property type="term" value="P:DNA-templated transcription"/>
    <property type="evidence" value="ECO:0007669"/>
    <property type="project" value="TreeGrafter"/>
</dbReference>
<dbReference type="GO" id="GO:0043565">
    <property type="term" value="F:sequence-specific DNA binding"/>
    <property type="evidence" value="ECO:0007669"/>
    <property type="project" value="TreeGrafter"/>
</dbReference>
<dbReference type="Pfam" id="PF00126">
    <property type="entry name" value="HTH_1"/>
    <property type="match status" value="1"/>
</dbReference>
<dbReference type="Gene3D" id="1.10.10.10">
    <property type="entry name" value="Winged helix-like DNA-binding domain superfamily/Winged helix DNA-binding domain"/>
    <property type="match status" value="1"/>
</dbReference>
<dbReference type="Proteomes" id="UP000186323">
    <property type="component" value="Chromosome I"/>
</dbReference>
<dbReference type="InterPro" id="IPR005119">
    <property type="entry name" value="LysR_subst-bd"/>
</dbReference>
<dbReference type="PANTHER" id="PTHR30537">
    <property type="entry name" value="HTH-TYPE TRANSCRIPTIONAL REGULATOR"/>
    <property type="match status" value="1"/>
</dbReference>